<name>A0A061SFM6_9CHLO</name>
<dbReference type="Gene3D" id="1.25.40.10">
    <property type="entry name" value="Tetratricopeptide repeat domain"/>
    <property type="match status" value="1"/>
</dbReference>
<feature type="region of interest" description="Disordered" evidence="1">
    <location>
        <begin position="1336"/>
        <end position="1360"/>
    </location>
</feature>
<evidence type="ECO:0000256" key="1">
    <source>
        <dbReference type="SAM" id="MobiDB-lite"/>
    </source>
</evidence>
<reference evidence="2" key="1">
    <citation type="submission" date="2014-05" db="EMBL/GenBank/DDBJ databases">
        <title>The transcriptome of the halophilic microalga Tetraselmis sp. GSL018 isolated from the Great Salt Lake, Utah.</title>
        <authorList>
            <person name="Jinkerson R.E."/>
            <person name="D'Adamo S."/>
            <person name="Posewitz M.C."/>
        </authorList>
    </citation>
    <scope>NUCLEOTIDE SEQUENCE</scope>
    <source>
        <strain evidence="2">GSL018</strain>
    </source>
</reference>
<gene>
    <name evidence="2" type="ORF">TSPGSL018_2028</name>
</gene>
<feature type="compositionally biased region" description="Polar residues" evidence="1">
    <location>
        <begin position="1406"/>
        <end position="1433"/>
    </location>
</feature>
<feature type="region of interest" description="Disordered" evidence="1">
    <location>
        <begin position="1377"/>
        <end position="1451"/>
    </location>
</feature>
<dbReference type="EMBL" id="GBEZ01000947">
    <property type="protein sequence ID" value="JAC83982.1"/>
    <property type="molecule type" value="Transcribed_RNA"/>
</dbReference>
<proteinExistence type="predicted"/>
<evidence type="ECO:0000313" key="2">
    <source>
        <dbReference type="EMBL" id="JAC83982.1"/>
    </source>
</evidence>
<protein>
    <submittedName>
        <fullName evidence="2">Uncharacterized protein</fullName>
    </submittedName>
</protein>
<dbReference type="InterPro" id="IPR011990">
    <property type="entry name" value="TPR-like_helical_dom_sf"/>
</dbReference>
<accession>A0A061SFM6</accession>
<sequence length="1451" mass="158774">MDALADLQILKPKQCEKRLSSWSKEDVKALVCEAVSGNSENLQEILLAVEGCDGLEALQWSYSLLETLGVNSEVQRKQLLLARDQVIASQQAPQTYQHTVQIFGQIEYTLHPVRMLTIRDRELTVSESRHGALPDKHAETAARLLHIFELSHHVMYNNYNIRQLLKVAVKVQESLLTDGERRGDLSLSSRLASCVWEIHFWATIFACSGWLERLLYGGQAPDDGAAFEQLRRKLLRVGGFDADDPNHIVAWENSTGALHLRIANAGGVQALTSVHEKRTSAAGGKQGTSYSCIGLEAPFGKSQEAWDQSIDTEIDVWGCCLYAGPHMQIRHSELRKMWRKHLRAEEVMVEDFWAAFAKINGRGTSAAIRLVLTNSQAREIVTGQICCFGSPNTVSVLEVDLVFPPLLDLIQIMLERRGWKQGSGQVCCTLLARAHSIHRRRSTEFFHSHSKTQELLAWMRSAAIGKSGVVCVEGDAGLGKHKLAAVVSRQLQADLRSAISASEAADQLAAGLMAAPYCLCSFGKRTTARERLTAWAAAQCHAPPDSRSIEQGGAARCVGILITHVNRQLLEDELECGTFMDILSSLLQAFSYQDHEELCGGCVRHSEWRRTAVQMIITSQEQVNVAEDPQWFIRRVLITTDKENAAEMLNCNAPSPSEMADLEIQKALIENLSENPLALYILGSAIGSGIITAEKALEALKKRVPPAVAMGCKLQKPSGAAALEQAPAFRMEDPLRTSRGGRKQNMGSARNILHSPLARVMIVLKMQLPEHMQVALLLLSYLPTTFDLQTALQILQPVMKDSVSVVASIIRTYLNCGLLYFNHREGTFSMQASVQMIIRCLMLFADNQSPLTRACSEAIKCILETCSTVLTRASALVANGAAVTGSFYLNHHIPLFWKVQFLAQDHVLDGLAGNWLVTYLKPMVEHPAVFIQHLPAAARASFCRAMAGAAGQIGSCKSRAITLWHLGQALMEDNQVEGAVGVLNRAVDALDEPQQASRLVAPSEELELTTNLLRSQLLCALAVCSCQLDDTPKARKQAEAAVGLQQHTLRLLAAAAAPDDATRGCREESARLQLVTGLLLRGLIELRESEFSAAVLFFKEALAVVPSGEQGDGGVSNTMLRLSAAANHSLAHAQGLGGDWAAACQTLKQAAEMWLEAGTAGSNAVCDWMDCAELMHAQGRKDTARDMLRRAVAVMQDRSCIDRIRMNELWTCFGMEGAGQLGSPVRDSAQPAQGGPLKFLARILRMLTRHECGSKAPVGPPGGLVERWRQSHMMSSLPCGWTGIQGWPLSVWCGFPVESKDFTGRLLMRSITISRTWAALESKFAVETYIRQQAESDLSQRNRKAVQKAPDPPTQPECSTAECVRKAAAGLPAELEEQLTMSDPGLRVSSATGPSSNARRRRPVGRQSSGSLSHAKSPSIQPLGQSPLRSSSRMPLDICKEAIDENCPEDD</sequence>
<organism evidence="2">
    <name type="scientific">Tetraselmis sp. GSL018</name>
    <dbReference type="NCBI Taxonomy" id="582737"/>
    <lineage>
        <taxon>Eukaryota</taxon>
        <taxon>Viridiplantae</taxon>
        <taxon>Chlorophyta</taxon>
        <taxon>core chlorophytes</taxon>
        <taxon>Chlorodendrophyceae</taxon>
        <taxon>Chlorodendrales</taxon>
        <taxon>Chlorodendraceae</taxon>
        <taxon>Tetraselmis</taxon>
    </lineage>
</organism>
<dbReference type="SUPFAM" id="SSF48452">
    <property type="entry name" value="TPR-like"/>
    <property type="match status" value="1"/>
</dbReference>